<keyword evidence="1" id="KW-0472">Membrane</keyword>
<evidence type="ECO:0008006" key="4">
    <source>
        <dbReference type="Google" id="ProtNLM"/>
    </source>
</evidence>
<keyword evidence="3" id="KW-1185">Reference proteome</keyword>
<reference evidence="2 3" key="1">
    <citation type="submission" date="2020-10" db="EMBL/GenBank/DDBJ databases">
        <title>Sequencing the genomes of 1000 actinobacteria strains.</title>
        <authorList>
            <person name="Klenk H.-P."/>
        </authorList>
    </citation>
    <scope>NUCLEOTIDE SEQUENCE [LARGE SCALE GENOMIC DNA]</scope>
    <source>
        <strain evidence="2 3">DSM 15474</strain>
    </source>
</reference>
<name>A0ABR9J8Q4_9MICC</name>
<protein>
    <recommendedName>
        <fullName evidence="4">Cardiolipin synthase N-terminal domain-containing protein</fullName>
    </recommendedName>
</protein>
<evidence type="ECO:0000256" key="1">
    <source>
        <dbReference type="SAM" id="Phobius"/>
    </source>
</evidence>
<keyword evidence="1" id="KW-1133">Transmembrane helix</keyword>
<dbReference type="EMBL" id="JADBEE010000002">
    <property type="protein sequence ID" value="MBE1515377.1"/>
    <property type="molecule type" value="Genomic_DNA"/>
</dbReference>
<organism evidence="2 3">
    <name type="scientific">Nesterenkonia halotolerans</name>
    <dbReference type="NCBI Taxonomy" id="225325"/>
    <lineage>
        <taxon>Bacteria</taxon>
        <taxon>Bacillati</taxon>
        <taxon>Actinomycetota</taxon>
        <taxon>Actinomycetes</taxon>
        <taxon>Micrococcales</taxon>
        <taxon>Micrococcaceae</taxon>
        <taxon>Nesterenkonia</taxon>
    </lineage>
</organism>
<feature type="transmembrane region" description="Helical" evidence="1">
    <location>
        <begin position="61"/>
        <end position="80"/>
    </location>
</feature>
<dbReference type="RefSeq" id="WP_192592223.1">
    <property type="nucleotide sequence ID" value="NZ_JADBEE010000002.1"/>
</dbReference>
<comment type="caution">
    <text evidence="2">The sequence shown here is derived from an EMBL/GenBank/DDBJ whole genome shotgun (WGS) entry which is preliminary data.</text>
</comment>
<proteinExistence type="predicted"/>
<evidence type="ECO:0000313" key="3">
    <source>
        <dbReference type="Proteomes" id="UP000636579"/>
    </source>
</evidence>
<feature type="transmembrane region" description="Helical" evidence="1">
    <location>
        <begin position="25"/>
        <end position="49"/>
    </location>
</feature>
<evidence type="ECO:0000313" key="2">
    <source>
        <dbReference type="EMBL" id="MBE1515377.1"/>
    </source>
</evidence>
<dbReference type="Proteomes" id="UP000636579">
    <property type="component" value="Unassembled WGS sequence"/>
</dbReference>
<gene>
    <name evidence="2" type="ORF">H4W26_002169</name>
</gene>
<keyword evidence="1" id="KW-0812">Transmembrane</keyword>
<sequence length="98" mass="10607">MSIPTLLASADANPLLPNVWESLSFGLGLVVLIPVLMLLLGLWAVIAVLRSRSMSVTTKAVLLILVFMAPFLGAILALILCHQARREKHSLTSRTPAY</sequence>
<accession>A0ABR9J8Q4</accession>